<evidence type="ECO:0000256" key="6">
    <source>
        <dbReference type="ARBA" id="ARBA00023012"/>
    </source>
</evidence>
<dbReference type="Gene3D" id="3.40.50.2300">
    <property type="match status" value="1"/>
</dbReference>
<reference evidence="11 12" key="1">
    <citation type="journal article" date="2013" name="PLoS ONE">
        <title>Assembly-driven community genomics of a hypersaline microbial ecosystem.</title>
        <authorList>
            <person name="Podell S."/>
            <person name="Ugalde J.A."/>
            <person name="Narasingarao P."/>
            <person name="Banfield J.F."/>
            <person name="Heidelberg K.B."/>
            <person name="Allen E.E."/>
        </authorList>
    </citation>
    <scope>NUCLEOTIDE SEQUENCE [LARGE SCALE GENOMIC DNA]</scope>
    <source>
        <strain evidence="12">J07HQW1</strain>
    </source>
</reference>
<dbReference type="SUPFAM" id="SSF47384">
    <property type="entry name" value="Homodimeric domain of signal transducing histidine kinase"/>
    <property type="match status" value="1"/>
</dbReference>
<dbReference type="SMART" id="SM00448">
    <property type="entry name" value="REC"/>
    <property type="match status" value="1"/>
</dbReference>
<dbReference type="SMART" id="SM00387">
    <property type="entry name" value="HATPase_c"/>
    <property type="match status" value="1"/>
</dbReference>
<dbReference type="NCBIfam" id="TIGR00229">
    <property type="entry name" value="sensory_box"/>
    <property type="match status" value="2"/>
</dbReference>
<evidence type="ECO:0000256" key="1">
    <source>
        <dbReference type="ARBA" id="ARBA00000085"/>
    </source>
</evidence>
<evidence type="ECO:0000256" key="3">
    <source>
        <dbReference type="ARBA" id="ARBA00022553"/>
    </source>
</evidence>
<dbReference type="SMART" id="SM00091">
    <property type="entry name" value="PAS"/>
    <property type="match status" value="3"/>
</dbReference>
<dbReference type="GO" id="GO:0006355">
    <property type="term" value="P:regulation of DNA-templated transcription"/>
    <property type="evidence" value="ECO:0007669"/>
    <property type="project" value="InterPro"/>
</dbReference>
<evidence type="ECO:0000259" key="10">
    <source>
        <dbReference type="PROSITE" id="PS50112"/>
    </source>
</evidence>
<keyword evidence="5 11" id="KW-0418">Kinase</keyword>
<sequence length="759" mass="85868">MIVTALIVITKSRTFISIQKIEQRNMATGEKRTDTIRVLHVDGHVDFAEMATTFLERENDRFDTEIGASASDGLDRLADSSFDCVLSDYDMPTQDGIEFLRTVRQKYPELPFILYTGEGSEAVASEAISAGVTDYLQKSSGTEQYELLAHRITDAVEQSQAEQQAQEEQRRFRTLFERLSQPTVEVQYKNDEPIVTQVNSAFEDVFGYTADTVVGESLDACIVPEDPISDAAAINQHVQAGGRLESREVIRQTTDGPRRFFLENAVYDDCSGGCFIYTDITDQHDRRQRLEQIETFFQHAQDHLFLINVDESFRIERLNPAWEDTPGISVVESCGQTIQDVLGETQAQKVEQKYRKCVEQRETLEYEEEIQFGDDPARWETRIAPVVIDGVVEYIAGASRDITEIRAQKQQLAELKQQYQTPAENFPDGAVYLIDDNFEYVRARGEELERTGLSSADIEGHTPHEVFPDELADKACKHYKQAFDGIATTLEQEYRREHYRIRVTPVKPDGTEMAHVMAVAQNITEHVEDGRELQRQNEQLDEFASVVSHDLRNPLSVAKGNLELLREDCDNDRTRKITSALTRMDELIDHLLQLARIGEQVKNPESVNLAELSQSCWQNVETTNATIHLNIDATVQADRGRLAQVFENLMRNAIEHADQDQGKNETEDEDEDEDVTITIGELADGFYVADDGSGIPVDERDDVFEAGYTTTEQGTGFGLSIVKQIIEAHGWEISLTGSPEDGARFEVTDIELNRRYIES</sequence>
<dbReference type="Gene3D" id="3.30.565.10">
    <property type="entry name" value="Histidine kinase-like ATPase, C-terminal domain"/>
    <property type="match status" value="1"/>
</dbReference>
<dbReference type="SMART" id="SM00388">
    <property type="entry name" value="HisKA"/>
    <property type="match status" value="1"/>
</dbReference>
<keyword evidence="6" id="KW-0902">Two-component regulatory system</keyword>
<dbReference type="Pfam" id="PF00072">
    <property type="entry name" value="Response_reg"/>
    <property type="match status" value="1"/>
</dbReference>
<gene>
    <name evidence="11" type="ORF">J07HQW1_01907</name>
</gene>
<dbReference type="InterPro" id="IPR011006">
    <property type="entry name" value="CheY-like_superfamily"/>
</dbReference>
<name>U1N636_9EURY</name>
<evidence type="ECO:0000313" key="12">
    <source>
        <dbReference type="Proteomes" id="UP000030649"/>
    </source>
</evidence>
<evidence type="ECO:0000256" key="7">
    <source>
        <dbReference type="PROSITE-ProRule" id="PRU00169"/>
    </source>
</evidence>
<dbReference type="SUPFAM" id="SSF55874">
    <property type="entry name" value="ATPase domain of HSP90 chaperone/DNA topoisomerase II/histidine kinase"/>
    <property type="match status" value="1"/>
</dbReference>
<keyword evidence="4" id="KW-0808">Transferase</keyword>
<dbReference type="CDD" id="cd00130">
    <property type="entry name" value="PAS"/>
    <property type="match status" value="2"/>
</dbReference>
<dbReference type="InterPro" id="IPR000014">
    <property type="entry name" value="PAS"/>
</dbReference>
<feature type="modified residue" description="4-aspartylphosphate" evidence="7">
    <location>
        <position position="88"/>
    </location>
</feature>
<organism evidence="11 12">
    <name type="scientific">Haloquadratum walsbyi J07HQW1</name>
    <dbReference type="NCBI Taxonomy" id="1238424"/>
    <lineage>
        <taxon>Archaea</taxon>
        <taxon>Methanobacteriati</taxon>
        <taxon>Methanobacteriota</taxon>
        <taxon>Stenosarchaea group</taxon>
        <taxon>Halobacteria</taxon>
        <taxon>Halobacteriales</taxon>
        <taxon>Haloferacaceae</taxon>
        <taxon>Haloquadratum</taxon>
    </lineage>
</organism>
<dbReference type="SUPFAM" id="SSF55785">
    <property type="entry name" value="PYP-like sensor domain (PAS domain)"/>
    <property type="match status" value="3"/>
</dbReference>
<evidence type="ECO:0000259" key="8">
    <source>
        <dbReference type="PROSITE" id="PS50109"/>
    </source>
</evidence>
<dbReference type="SUPFAM" id="SSF52172">
    <property type="entry name" value="CheY-like"/>
    <property type="match status" value="1"/>
</dbReference>
<dbReference type="InterPro" id="IPR003594">
    <property type="entry name" value="HATPase_dom"/>
</dbReference>
<dbReference type="Proteomes" id="UP000030649">
    <property type="component" value="Unassembled WGS sequence"/>
</dbReference>
<dbReference type="InterPro" id="IPR004358">
    <property type="entry name" value="Sig_transdc_His_kin-like_C"/>
</dbReference>
<dbReference type="InterPro" id="IPR013656">
    <property type="entry name" value="PAS_4"/>
</dbReference>
<dbReference type="CDD" id="cd00156">
    <property type="entry name" value="REC"/>
    <property type="match status" value="1"/>
</dbReference>
<dbReference type="PROSITE" id="PS50112">
    <property type="entry name" value="PAS"/>
    <property type="match status" value="1"/>
</dbReference>
<dbReference type="Gene3D" id="1.10.287.130">
    <property type="match status" value="1"/>
</dbReference>
<dbReference type="PANTHER" id="PTHR43711">
    <property type="entry name" value="TWO-COMPONENT HISTIDINE KINASE"/>
    <property type="match status" value="1"/>
</dbReference>
<dbReference type="PROSITE" id="PS50109">
    <property type="entry name" value="HIS_KIN"/>
    <property type="match status" value="1"/>
</dbReference>
<evidence type="ECO:0000313" key="11">
    <source>
        <dbReference type="EMBL" id="ERG91873.1"/>
    </source>
</evidence>
<feature type="domain" description="Response regulatory" evidence="9">
    <location>
        <begin position="37"/>
        <end position="153"/>
    </location>
</feature>
<dbReference type="HOGENOM" id="CLU_000445_114_58_2"/>
<dbReference type="Pfam" id="PF02518">
    <property type="entry name" value="HATPase_c"/>
    <property type="match status" value="1"/>
</dbReference>
<dbReference type="InterPro" id="IPR001789">
    <property type="entry name" value="Sig_transdc_resp-reg_receiver"/>
</dbReference>
<evidence type="ECO:0000256" key="2">
    <source>
        <dbReference type="ARBA" id="ARBA00012438"/>
    </source>
</evidence>
<feature type="domain" description="PAS" evidence="10">
    <location>
        <begin position="168"/>
        <end position="241"/>
    </location>
</feature>
<dbReference type="PROSITE" id="PS50110">
    <property type="entry name" value="RESPONSE_REGULATORY"/>
    <property type="match status" value="1"/>
</dbReference>
<dbReference type="GO" id="GO:0000155">
    <property type="term" value="F:phosphorelay sensor kinase activity"/>
    <property type="evidence" value="ECO:0007669"/>
    <property type="project" value="InterPro"/>
</dbReference>
<comment type="catalytic activity">
    <reaction evidence="1">
        <text>ATP + protein L-histidine = ADP + protein N-phospho-L-histidine.</text>
        <dbReference type="EC" id="2.7.13.3"/>
    </reaction>
</comment>
<dbReference type="PANTHER" id="PTHR43711:SF1">
    <property type="entry name" value="HISTIDINE KINASE 1"/>
    <property type="match status" value="1"/>
</dbReference>
<evidence type="ECO:0000256" key="4">
    <source>
        <dbReference type="ARBA" id="ARBA00022679"/>
    </source>
</evidence>
<dbReference type="EC" id="2.7.13.3" evidence="2"/>
<dbReference type="AlphaFoldDB" id="U1N636"/>
<proteinExistence type="predicted"/>
<dbReference type="InterPro" id="IPR050736">
    <property type="entry name" value="Sensor_HK_Regulatory"/>
</dbReference>
<dbReference type="CDD" id="cd00082">
    <property type="entry name" value="HisKA"/>
    <property type="match status" value="1"/>
</dbReference>
<dbReference type="CDD" id="cd00075">
    <property type="entry name" value="HATPase"/>
    <property type="match status" value="1"/>
</dbReference>
<dbReference type="PRINTS" id="PR00344">
    <property type="entry name" value="BCTRLSENSOR"/>
</dbReference>
<evidence type="ECO:0000259" key="9">
    <source>
        <dbReference type="PROSITE" id="PS50110"/>
    </source>
</evidence>
<accession>U1N636</accession>
<dbReference type="InterPro" id="IPR035965">
    <property type="entry name" value="PAS-like_dom_sf"/>
</dbReference>
<dbReference type="InterPro" id="IPR003661">
    <property type="entry name" value="HisK_dim/P_dom"/>
</dbReference>
<dbReference type="EMBL" id="KE356560">
    <property type="protein sequence ID" value="ERG91873.1"/>
    <property type="molecule type" value="Genomic_DNA"/>
</dbReference>
<dbReference type="InterPro" id="IPR013767">
    <property type="entry name" value="PAS_fold"/>
</dbReference>
<dbReference type="Pfam" id="PF08448">
    <property type="entry name" value="PAS_4"/>
    <property type="match status" value="2"/>
</dbReference>
<dbReference type="InterPro" id="IPR005467">
    <property type="entry name" value="His_kinase_dom"/>
</dbReference>
<dbReference type="InterPro" id="IPR036890">
    <property type="entry name" value="HATPase_C_sf"/>
</dbReference>
<dbReference type="InterPro" id="IPR036097">
    <property type="entry name" value="HisK_dim/P_sf"/>
</dbReference>
<dbReference type="Pfam" id="PF00512">
    <property type="entry name" value="HisKA"/>
    <property type="match status" value="1"/>
</dbReference>
<keyword evidence="3 7" id="KW-0597">Phosphoprotein</keyword>
<protein>
    <recommendedName>
        <fullName evidence="2">histidine kinase</fullName>
        <ecNumber evidence="2">2.7.13.3</ecNumber>
    </recommendedName>
</protein>
<dbReference type="Gene3D" id="3.30.450.20">
    <property type="entry name" value="PAS domain"/>
    <property type="match status" value="3"/>
</dbReference>
<evidence type="ECO:0000256" key="5">
    <source>
        <dbReference type="ARBA" id="ARBA00022777"/>
    </source>
</evidence>
<feature type="domain" description="Histidine kinase" evidence="8">
    <location>
        <begin position="546"/>
        <end position="748"/>
    </location>
</feature>
<dbReference type="Pfam" id="PF00989">
    <property type="entry name" value="PAS"/>
    <property type="match status" value="1"/>
</dbReference>